<evidence type="ECO:0000313" key="2">
    <source>
        <dbReference type="EMBL" id="EUT90636.1"/>
    </source>
</evidence>
<organism evidence="2">
    <name type="scientific">Plasmodium falciparum Santa Lucia</name>
    <dbReference type="NCBI Taxonomy" id="478859"/>
    <lineage>
        <taxon>Eukaryota</taxon>
        <taxon>Sar</taxon>
        <taxon>Alveolata</taxon>
        <taxon>Apicomplexa</taxon>
        <taxon>Aconoidasida</taxon>
        <taxon>Haemosporida</taxon>
        <taxon>Plasmodiidae</taxon>
        <taxon>Plasmodium</taxon>
        <taxon>Plasmodium (Laverania)</taxon>
    </lineage>
</organism>
<evidence type="ECO:0000256" key="1">
    <source>
        <dbReference type="SAM" id="MobiDB-lite"/>
    </source>
</evidence>
<name>W7G2W8_PLAFA</name>
<dbReference type="EMBL" id="KE123480">
    <property type="protein sequence ID" value="EUT90636.1"/>
    <property type="molecule type" value="Genomic_DNA"/>
</dbReference>
<accession>W7G2W8</accession>
<dbReference type="AlphaFoldDB" id="W7G2W8"/>
<feature type="region of interest" description="Disordered" evidence="1">
    <location>
        <begin position="151"/>
        <end position="197"/>
    </location>
</feature>
<proteinExistence type="predicted"/>
<protein>
    <submittedName>
        <fullName evidence="2">Uncharacterized protein</fullName>
    </submittedName>
</protein>
<sequence length="197" mass="22230">MEILKKDENHKKSIEKNNIVVKGKQNINTSSKNNIFIPLQNNVYLPSQNNVYLPSQNNVFPPLQNNVCPPSQNKACPSSQNNVCPSSQNNVCPVHHHKIIENNKVTKIVKLINEKQQNKGNYRNTKWNNTINGKKNGTKYITGGSKMLTKDLKKEKSNTPLSKNKLPDIGSPASNNVKETSLTSDKKKKKKIHMKHP</sequence>
<feature type="compositionally biased region" description="Basic residues" evidence="1">
    <location>
        <begin position="186"/>
        <end position="197"/>
    </location>
</feature>
<reference evidence="2" key="1">
    <citation type="submission" date="2013-02" db="EMBL/GenBank/DDBJ databases">
        <title>The Genome Sequence of Plasmodium falciparum Santa Lucia.</title>
        <authorList>
            <consortium name="The Broad Institute Genome Sequencing Platform"/>
            <consortium name="The Broad Institute Genome Sequencing Center for Infectious Disease"/>
            <person name="Neafsey D."/>
            <person name="Cheeseman I."/>
            <person name="Volkman S."/>
            <person name="Adams J."/>
            <person name="Walker B."/>
            <person name="Young S.K."/>
            <person name="Zeng Q."/>
            <person name="Gargeya S."/>
            <person name="Fitzgerald M."/>
            <person name="Haas B."/>
            <person name="Abouelleil A."/>
            <person name="Alvarado L."/>
            <person name="Arachchi H.M."/>
            <person name="Berlin A.M."/>
            <person name="Chapman S.B."/>
            <person name="Dewar J."/>
            <person name="Goldberg J."/>
            <person name="Griggs A."/>
            <person name="Gujja S."/>
            <person name="Hansen M."/>
            <person name="Howarth C."/>
            <person name="Imamovic A."/>
            <person name="Larimer J."/>
            <person name="McCowan C."/>
            <person name="Murphy C."/>
            <person name="Neiman D."/>
            <person name="Pearson M."/>
            <person name="Priest M."/>
            <person name="Roberts A."/>
            <person name="Saif S."/>
            <person name="Shea T."/>
            <person name="Sisk P."/>
            <person name="Sykes S."/>
            <person name="Wortman J."/>
            <person name="Nusbaum C."/>
            <person name="Birren B."/>
        </authorList>
    </citation>
    <scope>NUCLEOTIDE SEQUENCE [LARGE SCALE GENOMIC DNA]</scope>
    <source>
        <strain evidence="2">Santa Lucia</strain>
    </source>
</reference>
<gene>
    <name evidence="2" type="ORF">PFAG_00993</name>
</gene>
<dbReference type="Proteomes" id="UP000030666">
    <property type="component" value="Unassembled WGS sequence"/>
</dbReference>
<feature type="compositionally biased region" description="Polar residues" evidence="1">
    <location>
        <begin position="172"/>
        <end position="183"/>
    </location>
</feature>